<accession>A0A7D9EPN1</accession>
<evidence type="ECO:0000313" key="2">
    <source>
        <dbReference type="Proteomes" id="UP001152795"/>
    </source>
</evidence>
<comment type="caution">
    <text evidence="1">The sequence shown here is derived from an EMBL/GenBank/DDBJ whole genome shotgun (WGS) entry which is preliminary data.</text>
</comment>
<dbReference type="EMBL" id="CACRXK020008508">
    <property type="protein sequence ID" value="CAB4014939.1"/>
    <property type="molecule type" value="Genomic_DNA"/>
</dbReference>
<gene>
    <name evidence="1" type="ORF">PACLA_8A058894</name>
</gene>
<dbReference type="Proteomes" id="UP001152795">
    <property type="component" value="Unassembled WGS sequence"/>
</dbReference>
<dbReference type="AlphaFoldDB" id="A0A7D9EPN1"/>
<organism evidence="1 2">
    <name type="scientific">Paramuricea clavata</name>
    <name type="common">Red gorgonian</name>
    <name type="synonym">Violescent sea-whip</name>
    <dbReference type="NCBI Taxonomy" id="317549"/>
    <lineage>
        <taxon>Eukaryota</taxon>
        <taxon>Metazoa</taxon>
        <taxon>Cnidaria</taxon>
        <taxon>Anthozoa</taxon>
        <taxon>Octocorallia</taxon>
        <taxon>Malacalcyonacea</taxon>
        <taxon>Plexauridae</taxon>
        <taxon>Paramuricea</taxon>
    </lineage>
</organism>
<reference evidence="1" key="1">
    <citation type="submission" date="2020-04" db="EMBL/GenBank/DDBJ databases">
        <authorList>
            <person name="Alioto T."/>
            <person name="Alioto T."/>
            <person name="Gomez Garrido J."/>
        </authorList>
    </citation>
    <scope>NUCLEOTIDE SEQUENCE</scope>
    <source>
        <strain evidence="1">A484AB</strain>
    </source>
</reference>
<evidence type="ECO:0000313" key="1">
    <source>
        <dbReference type="EMBL" id="CAB4014939.1"/>
    </source>
</evidence>
<proteinExistence type="predicted"/>
<name>A0A7D9EPN1_PARCT</name>
<keyword evidence="2" id="KW-1185">Reference proteome</keyword>
<protein>
    <submittedName>
        <fullName evidence="1">Uncharacterized protein</fullName>
    </submittedName>
</protein>
<sequence>MLTTIAELEKVKLKDEVNTAIKFSTKIDGSVDTMQRDNKFLFLKYNSPDDPLEIKTNGESANTGPKSGLWKRLEDHVERKLMNFWCACHRSDLAMEDMEESVPELKVWKSNLISIPEYYHKSVVRTKELKKVLPTMKAFPTYHNVLFSQHLNNVCIAVLHNQIGSLQHWDNVSKNTPDAQIYVRYTICWWFGRTWVKETDDPFDIDRSGQSAESSRQAKRTHTLIDGYHQGRPFTTIRNEIINAAINFLEQRLDNEQEGIMENIVDICGAKSINEFVVASRPQLECAGIVGDDVKEFTDTVFEVYLTI</sequence>